<evidence type="ECO:0000313" key="5">
    <source>
        <dbReference type="Proteomes" id="UP000007319"/>
    </source>
</evidence>
<feature type="domain" description="Bacterial Ig-like" evidence="3">
    <location>
        <begin position="2027"/>
        <end position="2112"/>
    </location>
</feature>
<geneLocation type="plasmid" evidence="4 5">
    <name>AZOBR_p4</name>
</geneLocation>
<feature type="compositionally biased region" description="Low complexity" evidence="2">
    <location>
        <begin position="2015"/>
        <end position="2039"/>
    </location>
</feature>
<dbReference type="Pfam" id="PF00353">
    <property type="entry name" value="HemolysinCabind"/>
    <property type="match status" value="5"/>
</dbReference>
<dbReference type="KEGG" id="abs:AZOBR_p440005"/>
<dbReference type="Gene3D" id="2.150.10.10">
    <property type="entry name" value="Serralysin-like metalloprotease, C-terminal"/>
    <property type="match status" value="3"/>
</dbReference>
<dbReference type="InterPro" id="IPR044016">
    <property type="entry name" value="Big_13"/>
</dbReference>
<dbReference type="GO" id="GO:0005509">
    <property type="term" value="F:calcium ion binding"/>
    <property type="evidence" value="ECO:0007669"/>
    <property type="project" value="InterPro"/>
</dbReference>
<feature type="domain" description="Bacterial Ig-like" evidence="3">
    <location>
        <begin position="1737"/>
        <end position="1822"/>
    </location>
</feature>
<feature type="domain" description="Bacterial Ig-like" evidence="3">
    <location>
        <begin position="2315"/>
        <end position="2399"/>
    </location>
</feature>
<dbReference type="NCBIfam" id="NF033510">
    <property type="entry name" value="Ca_tandemer"/>
    <property type="match status" value="13"/>
</dbReference>
<feature type="compositionally biased region" description="Polar residues" evidence="2">
    <location>
        <begin position="1728"/>
        <end position="1746"/>
    </location>
</feature>
<feature type="compositionally biased region" description="Polar residues" evidence="2">
    <location>
        <begin position="2083"/>
        <end position="2111"/>
    </location>
</feature>
<dbReference type="Pfam" id="PF13753">
    <property type="entry name" value="SWM_repeat"/>
    <property type="match status" value="2"/>
</dbReference>
<feature type="domain" description="Bacterial Ig-like" evidence="3">
    <location>
        <begin position="1352"/>
        <end position="1437"/>
    </location>
</feature>
<feature type="region of interest" description="Disordered" evidence="2">
    <location>
        <begin position="495"/>
        <end position="519"/>
    </location>
</feature>
<dbReference type="InterPro" id="IPR013783">
    <property type="entry name" value="Ig-like_fold"/>
</dbReference>
<keyword evidence="1" id="KW-0732">Signal</keyword>
<feature type="compositionally biased region" description="Polar residues" evidence="2">
    <location>
        <begin position="2125"/>
        <end position="2137"/>
    </location>
</feature>
<feature type="domain" description="Bacterial Ig-like" evidence="3">
    <location>
        <begin position="1642"/>
        <end position="1726"/>
    </location>
</feature>
<feature type="region of interest" description="Disordered" evidence="2">
    <location>
        <begin position="2505"/>
        <end position="2527"/>
    </location>
</feature>
<feature type="domain" description="Bacterial Ig-like" evidence="3">
    <location>
        <begin position="1449"/>
        <end position="1534"/>
    </location>
</feature>
<feature type="region of interest" description="Disordered" evidence="2">
    <location>
        <begin position="2083"/>
        <end position="2137"/>
    </location>
</feature>
<evidence type="ECO:0000259" key="3">
    <source>
        <dbReference type="Pfam" id="PF19077"/>
    </source>
</evidence>
<feature type="domain" description="Bacterial Ig-like" evidence="3">
    <location>
        <begin position="2125"/>
        <end position="2208"/>
    </location>
</feature>
<dbReference type="InterPro" id="IPR028994">
    <property type="entry name" value="Integrin_alpha_N"/>
</dbReference>
<evidence type="ECO:0000256" key="1">
    <source>
        <dbReference type="ARBA" id="ARBA00022729"/>
    </source>
</evidence>
<dbReference type="InterPro" id="IPR018511">
    <property type="entry name" value="Hemolysin-typ_Ca-bd_CS"/>
</dbReference>
<protein>
    <submittedName>
        <fullName evidence="4">Hemagglutinin/hemolysin-related protein</fullName>
    </submittedName>
</protein>
<dbReference type="SUPFAM" id="SSF69318">
    <property type="entry name" value="Integrin alpha N-terminal domain"/>
    <property type="match status" value="3"/>
</dbReference>
<feature type="domain" description="Bacterial Ig-like" evidence="3">
    <location>
        <begin position="1834"/>
        <end position="1919"/>
    </location>
</feature>
<dbReference type="Pfam" id="PF19077">
    <property type="entry name" value="Big_13"/>
    <property type="match status" value="13"/>
</dbReference>
<feature type="domain" description="Bacterial Ig-like" evidence="3">
    <location>
        <begin position="2220"/>
        <end position="2304"/>
    </location>
</feature>
<dbReference type="PANTHER" id="PTHR44103:SF1">
    <property type="entry name" value="PROPROTEIN CONVERTASE P"/>
    <property type="match status" value="1"/>
</dbReference>
<dbReference type="InterPro" id="IPR011049">
    <property type="entry name" value="Serralysin-like_metalloprot_C"/>
</dbReference>
<name>A0A9P1K0K5_9PROT</name>
<dbReference type="PROSITE" id="PS00330">
    <property type="entry name" value="HEMOLYSIN_CALCIUM"/>
    <property type="match status" value="4"/>
</dbReference>
<feature type="compositionally biased region" description="Low complexity" evidence="2">
    <location>
        <begin position="2112"/>
        <end position="2124"/>
    </location>
</feature>
<keyword evidence="4" id="KW-0614">Plasmid</keyword>
<dbReference type="Pfam" id="PF13517">
    <property type="entry name" value="FG-GAP_3"/>
    <property type="match status" value="6"/>
</dbReference>
<feature type="domain" description="Bacterial Ig-like" evidence="3">
    <location>
        <begin position="1546"/>
        <end position="1630"/>
    </location>
</feature>
<feature type="region of interest" description="Disordered" evidence="2">
    <location>
        <begin position="1728"/>
        <end position="1749"/>
    </location>
</feature>
<dbReference type="InterPro" id="IPR001343">
    <property type="entry name" value="Hemolysn_Ca-bd"/>
</dbReference>
<dbReference type="PRINTS" id="PR00313">
    <property type="entry name" value="CABNDNGRPT"/>
</dbReference>
<dbReference type="PANTHER" id="PTHR44103">
    <property type="entry name" value="PROPROTEIN CONVERTASE P"/>
    <property type="match status" value="1"/>
</dbReference>
<proteinExistence type="predicted"/>
<organism evidence="4 5">
    <name type="scientific">Azospirillum baldaniorum</name>
    <dbReference type="NCBI Taxonomy" id="1064539"/>
    <lineage>
        <taxon>Bacteria</taxon>
        <taxon>Pseudomonadati</taxon>
        <taxon>Pseudomonadota</taxon>
        <taxon>Alphaproteobacteria</taxon>
        <taxon>Rhodospirillales</taxon>
        <taxon>Azospirillaceae</taxon>
        <taxon>Azospirillum</taxon>
    </lineage>
</organism>
<dbReference type="InterPro" id="IPR028059">
    <property type="entry name" value="SWM_rpt"/>
</dbReference>
<dbReference type="SUPFAM" id="SSF51120">
    <property type="entry name" value="beta-Roll"/>
    <property type="match status" value="2"/>
</dbReference>
<dbReference type="RefSeq" id="WP_014199794.1">
    <property type="nucleotide sequence ID" value="NC_016596.1"/>
</dbReference>
<evidence type="ECO:0000256" key="2">
    <source>
        <dbReference type="SAM" id="MobiDB-lite"/>
    </source>
</evidence>
<feature type="region of interest" description="Disordered" evidence="2">
    <location>
        <begin position="2014"/>
        <end position="2039"/>
    </location>
</feature>
<dbReference type="Gene3D" id="2.60.40.10">
    <property type="entry name" value="Immunoglobulins"/>
    <property type="match status" value="14"/>
</dbReference>
<sequence>MADPNFTLLGTALFGIGKVGPSGVAGQATPVFVDIDGDGDLDALIGDVNGGLTLYRNVGTSGWPSFTWAGTNPFGLSNVGGWSSPAFADLDGDGDLDLLIGSDSANSTNGSPLTGRGYLFYFRNVGTATAPSYVLAGTNPFGLNSTGFYAKPTFVDIDGDGDLDAVIGSGSGDLYVYRNVGTRTAPSFSLVGVNAFGLGKVGSESINMSSPTFADIDGDGDLDAIIGTNAGDTVVYRNIGTRTNPNFSLVGTNPFGLADSGSYARPVFVDLDGDGDIDAIVGEQGGRLVAYWNGPAPVAPPTGLTLGWDTDSGVRGDRITNNTKPSITGTAVAGSTVVLYDGNTAIGTATAGSGGQWTITPTGTLGTGAHTLTAKTSQNGGTSSASSALVVTIDLSAPTLVSAAVNGTALTLTYSETLFNVALDKSAFTVKVNGVAVEISSLYISGSTVNVTLAKEVVRYKTVTVDYTPPSSNLIQDASTNSAGGLTGQAVVNNSPADPNFLPPSTNPLGLGNSGTDARPAVADLDGDGDPDVLVGNAAGDTLYYRNIGTATNPTFTLAGTNPFGLGRVGTSASTSFADIDGDGDLDALIGNQNGGIVVYRNVGTRTSPSFMLVGTNPFGLGGVGTAAAPTFADIDGDGDLDVLIGNGAGNLVLYWNTGTSAAPSFTLGGTNPFGLGSVTGGALPSFVDFDGDGDLDLLIGTPDGNTIVYRNVGYSNYPSFTLVGTNPFGLEDVGNRAAPVFADIDGDGDLDALTGNANGDLIVSRQVPPPDAPEGLTLDPASDLGVAGDRITGDATPTITGTALAGLTVVLYDGATALGTTTAGSDGLWTITPATALADGPRTLTAKTTNSDGTSAPSKTLVVTIDTTLPVLSSATVNGAILTLSYSEALDLVSKPAASAFTVKAGGATVGVTNVAITGSVVTLTLEYAVLRTDTVTVDYTPPQTAPARDLAGNGTATLTNQPVSNQTDPYFNLLGTNPFGLANAGANATPTFADIDGDGDLDMLIGIQSGDSILYRNVGTATAPSFTLEGTNPFGLGNVGSYANAVPTFADIDGDGDLDVFIGNAYGNTIFYRNVGTATAPSFTLVGTNLFGIDQTSYATPTFADIDGDGDLDFFVGNMFGNVNVYRNVGTAAAPSFTLVGNNSFGLENIGGQVRPVFADIDGDGDLDAIIGNTNGDDVVFRNVGTTAAPSFTLVGTNPFGLKSHNYQVRPTLLDIDGDGDLDIVIGNGGNMVVYLQEPPPPGAPSSLGLAAASDSGVAGDRITNSTTPVITGSAASGATVVLYRGATAIGTATAVNGQWTITPTGTLAQGSHTLTATATRMGSTSQASTAFTLTIDTTAPNAPAVTSAAATNNTTPTLAGTAEANSTVTVTVGGATYTAAASGTGAWSVNLATATPTAGTLSLDANGTNTVSVTATDAAGNLSSAGTQTLAIDTTAPNAPAVTSAALTKALKPTISGTAEANSTVTVTVGGATYTAAASGTGAWSVNLATATPTSGTLSLDANGTNTVSVTATDAAGNTSSAGTQSLTIDTTAPNAPSVTSAALTKNAAPTLTGAAEADSTVTVTVGGATYTTTATNGIWSVNLATATPTSGSLSLNANGSNAVSVTARDAAGNTSSAGTQSLTIDTTAPNAPSVTSAALTKNAAPTLTGAAEADSTVTVTVGGATYTTTATNGSWSINLATATPTSGSLSLNANGANPVSATATDAAGNISLAGTQTLTIDTTAPSAPTVTTELSNSTTPTLTGTAEAGSTVTVTVGGATYTTTATNGGAWSLNLATATPTAGSLNLNANGANPVTATATDAAGNVSAPGTQSLTIDTTAPNAPAVTSAALTNSATPVIGGTAEAGSTVTVAIGGATYTTTATNGGAWSLNLATATPTAGSLNLNANGANPVTATATDAAGNTSSAGTQSLTIDTTLPNAPAVTSAALSNSTTPTLTGTAEAGSTVTVTVGGATYTTTASNGNWSINLATATPTSGSLSLNANGANPVSATATDAAGNVSAPGTQALTIDTTAPSAPSVTSAALTNSTTPTLTGTAEAGSTVTVTVGGATYTTTATNGGAWSLNLATATPTAGTLSLNPNGANPVSATATDAAGNTSVPGTQSLTVDTTAPTAPAVTSPALSNSTTPTLTGSAEAGSTVTVTIGGATYTTTATNGAWTLNLATATPTAGSLNLNANGANSVSATATDAAGNTSSAGSQSLTIDTTLPDAPTVATALSNSTTPTLSGTAEAGSTVTVTVGGATYTTTATNGGAWSLNLATATPVTGTLSLNANGANPVSATATDASGNVSAPGTQSLVIDTTLPDAPTVATALTNSTTPTLTGTAEAGSTVTVTIGGATYTTTATNGTWSLNLATATPTAGTLSLNANGANPVSATATDAAGNISAPGTQSLTVDTTPPTASVLFEDDSIDAIEQSSAAFTISGGEAGTSFTWTITSAGGGQVTGGGVMSGPTMRVTGLDLSALGDGTLTLTLGLTDPAGNAAPPFTATTQKLTATVEKPAPVAPPPTATVDGATVNGSVTTGGDGKRVTTVTIAASNSNRVEDTSTANADLADVPVVREQVVDRQTGAVSTVTTLTVSVSTGVAVTTSGSAERQTAAQAQSGLTGLIAAIEARTDAGTASRGNLTGGGDGFLSVLSAQAQLLVRAIDFSTPGVAAGQAVQTRVTGNTLGGTGVASTAPTAVVLNTTAAAGPVTIQLDNVEFAAVVGNATLVGGDGEQIVYGDDHEQYMYLGAGDDLLHGGGGNDTIASAGGNDTLYGDDGDDVVMGGEGDDWLFGGEGNDLIGGGVGNDALFGGTGQDILFGEAGDDTLTGEAGDDTLSGGAGNDLLFGGSGDDFLIGDDGDDTLSGGDGNDVALGGAGRDLIGLGAGDDLASGGEGDDTLFGEEGNDTLFGGAGNDLLNGGAGNDVLFADGGADTLWGGAGADVFAFGRASGGSVVMDFQVGVDRLALYDASMDLGAVIRSARVEGGNTTLDVGGGNRITILGQTGNVAGWFG</sequence>
<feature type="domain" description="Bacterial Ig-like" evidence="3">
    <location>
        <begin position="304"/>
        <end position="394"/>
    </location>
</feature>
<gene>
    <name evidence="4" type="ORF">AZOBR_p440005</name>
</gene>
<dbReference type="InterPro" id="IPR013517">
    <property type="entry name" value="FG-GAP"/>
</dbReference>
<accession>A0A9P1K0K5</accession>
<dbReference type="Gene3D" id="2.130.10.130">
    <property type="entry name" value="Integrin alpha, N-terminal"/>
    <property type="match status" value="4"/>
</dbReference>
<reference evidence="4 5" key="1">
    <citation type="journal article" date="2011" name="PLoS Genet.">
        <title>Azospirillum genomes reveal transition of bacteria from aquatic to terrestrial environments.</title>
        <authorList>
            <person name="Wisniewski-Dye F."/>
            <person name="Borziak K."/>
            <person name="Khalsa-Moyers G."/>
            <person name="Alexandre G."/>
            <person name="Sukharnikov L.O."/>
            <person name="Wuichet K."/>
            <person name="Hurst G.B."/>
            <person name="McDonald W.H."/>
            <person name="Robertson J.S."/>
            <person name="Barbe V."/>
            <person name="Calteau A."/>
            <person name="Rouy Z."/>
            <person name="Mangenot S."/>
            <person name="Prigent-Combaret C."/>
            <person name="Normand P."/>
            <person name="Boyer M."/>
            <person name="Siguier P."/>
            <person name="Dessaux Y."/>
            <person name="Elmerich C."/>
            <person name="Condemine G."/>
            <person name="Krishnen G."/>
            <person name="Kennedy I."/>
            <person name="Paterson A.H."/>
            <person name="Gonzalez V."/>
            <person name="Mavingui P."/>
            <person name="Zhulin I.B."/>
        </authorList>
    </citation>
    <scope>NUCLEOTIDE SEQUENCE [LARGE SCALE GENOMIC DNA]</scope>
    <source>
        <strain evidence="4 5">Sp245</strain>
    </source>
</reference>
<feature type="domain" description="Bacterial Ig-like" evidence="3">
    <location>
        <begin position="1932"/>
        <end position="2015"/>
    </location>
</feature>
<keyword evidence="5" id="KW-1185">Reference proteome</keyword>
<feature type="domain" description="Bacterial Ig-like" evidence="3">
    <location>
        <begin position="1249"/>
        <end position="1340"/>
    </location>
</feature>
<dbReference type="Proteomes" id="UP000007319">
    <property type="component" value="Plasmid AZOBR_p4"/>
</dbReference>
<evidence type="ECO:0000313" key="4">
    <source>
        <dbReference type="EMBL" id="CCD03292.1"/>
    </source>
</evidence>
<dbReference type="EMBL" id="HE577331">
    <property type="protein sequence ID" value="CCD03292.1"/>
    <property type="molecule type" value="Genomic_DNA"/>
</dbReference>